<reference evidence="1 2" key="1">
    <citation type="journal article" date="2022" name="Genome Biol. Evol.">
        <title>The Spruce Budworm Genome: Reconstructing the Evolutionary History of Antifreeze Proteins.</title>
        <authorList>
            <person name="Beliveau C."/>
            <person name="Gagne P."/>
            <person name="Picq S."/>
            <person name="Vernygora O."/>
            <person name="Keeling C.I."/>
            <person name="Pinkney K."/>
            <person name="Doucet D."/>
            <person name="Wen F."/>
            <person name="Johnston J.S."/>
            <person name="Maaroufi H."/>
            <person name="Boyle B."/>
            <person name="Laroche J."/>
            <person name="Dewar K."/>
            <person name="Juretic N."/>
            <person name="Blackburn G."/>
            <person name="Nisole A."/>
            <person name="Brunet B."/>
            <person name="Brandao M."/>
            <person name="Lumley L."/>
            <person name="Duan J."/>
            <person name="Quan G."/>
            <person name="Lucarotti C.J."/>
            <person name="Roe A.D."/>
            <person name="Sperling F.A.H."/>
            <person name="Levesque R.C."/>
            <person name="Cusson M."/>
        </authorList>
    </citation>
    <scope>NUCLEOTIDE SEQUENCE [LARGE SCALE GENOMIC DNA]</scope>
    <source>
        <strain evidence="1">Glfc:IPQL:Cfum</strain>
    </source>
</reference>
<evidence type="ECO:0000313" key="2">
    <source>
        <dbReference type="Proteomes" id="UP001064048"/>
    </source>
</evidence>
<evidence type="ECO:0000313" key="1">
    <source>
        <dbReference type="EMBL" id="KAI8422380.1"/>
    </source>
</evidence>
<accession>A0ACC0JE40</accession>
<keyword evidence="2" id="KW-1185">Reference proteome</keyword>
<sequence>MDALFAIEPLDQFKNIAQEVLNNLYKKNERATLIEHSVVENAQQEIQQLISDSEFNIDKVVASVESNSWDQSINNSVVINGMKDEGRHKRRRRELPARWRAAGGGAVAFDMECLTHLLLIHLDWKSPPHAVVTFNFVENVTFKTERETIELSSTLNHEMGINNKGLFLDTSWALPPLNPPPRPRSTSPATEHANISEQIKY</sequence>
<proteinExistence type="predicted"/>
<organism evidence="1 2">
    <name type="scientific">Choristoneura fumiferana</name>
    <name type="common">Spruce budworm moth</name>
    <name type="synonym">Archips fumiferana</name>
    <dbReference type="NCBI Taxonomy" id="7141"/>
    <lineage>
        <taxon>Eukaryota</taxon>
        <taxon>Metazoa</taxon>
        <taxon>Ecdysozoa</taxon>
        <taxon>Arthropoda</taxon>
        <taxon>Hexapoda</taxon>
        <taxon>Insecta</taxon>
        <taxon>Pterygota</taxon>
        <taxon>Neoptera</taxon>
        <taxon>Endopterygota</taxon>
        <taxon>Lepidoptera</taxon>
        <taxon>Glossata</taxon>
        <taxon>Ditrysia</taxon>
        <taxon>Tortricoidea</taxon>
        <taxon>Tortricidae</taxon>
        <taxon>Tortricinae</taxon>
        <taxon>Choristoneura</taxon>
    </lineage>
</organism>
<name>A0ACC0JE40_CHOFU</name>
<protein>
    <submittedName>
        <fullName evidence="1">Uncharacterized protein</fullName>
    </submittedName>
</protein>
<comment type="caution">
    <text evidence="1">The sequence shown here is derived from an EMBL/GenBank/DDBJ whole genome shotgun (WGS) entry which is preliminary data.</text>
</comment>
<dbReference type="Proteomes" id="UP001064048">
    <property type="component" value="Chromosome 10"/>
</dbReference>
<gene>
    <name evidence="1" type="ORF">MSG28_006240</name>
</gene>
<dbReference type="EMBL" id="CM046110">
    <property type="protein sequence ID" value="KAI8422380.1"/>
    <property type="molecule type" value="Genomic_DNA"/>
</dbReference>